<dbReference type="Proteomes" id="UP000177369">
    <property type="component" value="Unassembled WGS sequence"/>
</dbReference>
<reference evidence="5 6" key="1">
    <citation type="journal article" date="2016" name="Nat. Commun.">
        <title>Thousands of microbial genomes shed light on interconnected biogeochemical processes in an aquifer system.</title>
        <authorList>
            <person name="Anantharaman K."/>
            <person name="Brown C.T."/>
            <person name="Hug L.A."/>
            <person name="Sharon I."/>
            <person name="Castelle C.J."/>
            <person name="Probst A.J."/>
            <person name="Thomas B.C."/>
            <person name="Singh A."/>
            <person name="Wilkins M.J."/>
            <person name="Karaoz U."/>
            <person name="Brodie E.L."/>
            <person name="Williams K.H."/>
            <person name="Hubbard S.S."/>
            <person name="Banfield J.F."/>
        </authorList>
    </citation>
    <scope>NUCLEOTIDE SEQUENCE [LARGE SCALE GENOMIC DNA]</scope>
</reference>
<evidence type="ECO:0000313" key="6">
    <source>
        <dbReference type="Proteomes" id="UP000177369"/>
    </source>
</evidence>
<evidence type="ECO:0000256" key="2">
    <source>
        <dbReference type="ARBA" id="ARBA00023125"/>
    </source>
</evidence>
<dbReference type="GO" id="GO:0006310">
    <property type="term" value="P:DNA recombination"/>
    <property type="evidence" value="ECO:0007669"/>
    <property type="project" value="UniProtKB-KW"/>
</dbReference>
<dbReference type="InterPro" id="IPR050090">
    <property type="entry name" value="Tyrosine_recombinase_XerCD"/>
</dbReference>
<gene>
    <name evidence="5" type="ORF">A3D04_01175</name>
</gene>
<dbReference type="InterPro" id="IPR011010">
    <property type="entry name" value="DNA_brk_join_enz"/>
</dbReference>
<evidence type="ECO:0000313" key="5">
    <source>
        <dbReference type="EMBL" id="OGD88595.1"/>
    </source>
</evidence>
<organism evidence="5 6">
    <name type="scientific">Candidatus Curtissbacteria bacterium RIFCSPHIGHO2_02_FULL_40_16b</name>
    <dbReference type="NCBI Taxonomy" id="1797714"/>
    <lineage>
        <taxon>Bacteria</taxon>
        <taxon>Candidatus Curtissiibacteriota</taxon>
    </lineage>
</organism>
<dbReference type="InterPro" id="IPR013762">
    <property type="entry name" value="Integrase-like_cat_sf"/>
</dbReference>
<sequence length="337" mass="39739">MSDTEKKVNFVQKSQIDQFLVKFFDFYRYRGMSEKTIERIWFNIRQFPDFIDGKEINKNTIREYVLYCKCQKSKSTNGLGNGKELRTASVNSVISSMKQFVRWLWLEESFLEDDLSGCIKALKRDAFFPTLLTVDEIRAIIHCPLKRDKWHQFLAREYFDFFFELIACTGLRRGEAIGLDVEDLDFDEMVLHVRRAKFDKPRLVPIPQDLCFRLQEWLERRKAKPEEPLFRSFLRNHERIKAATVIDELNRRARFLGIKKRVHLHLFRHCFITELIKSDAPAMKVARIVGHSSINSTLRYTHLVVDDLKGVIESHPLNNRLASNGKITKGSQDFRTN</sequence>
<proteinExistence type="inferred from homology"/>
<dbReference type="AlphaFoldDB" id="A0A1F5G9U4"/>
<dbReference type="Gene3D" id="1.10.443.10">
    <property type="entry name" value="Intergrase catalytic core"/>
    <property type="match status" value="1"/>
</dbReference>
<dbReference type="Gene3D" id="1.10.150.130">
    <property type="match status" value="1"/>
</dbReference>
<accession>A0A1F5G9U4</accession>
<dbReference type="InterPro" id="IPR010998">
    <property type="entry name" value="Integrase_recombinase_N"/>
</dbReference>
<keyword evidence="3" id="KW-0233">DNA recombination</keyword>
<evidence type="ECO:0000256" key="1">
    <source>
        <dbReference type="ARBA" id="ARBA00008857"/>
    </source>
</evidence>
<dbReference type="EMBL" id="MFBD01000023">
    <property type="protein sequence ID" value="OGD88595.1"/>
    <property type="molecule type" value="Genomic_DNA"/>
</dbReference>
<evidence type="ECO:0000259" key="4">
    <source>
        <dbReference type="PROSITE" id="PS51898"/>
    </source>
</evidence>
<dbReference type="GO" id="GO:0003677">
    <property type="term" value="F:DNA binding"/>
    <property type="evidence" value="ECO:0007669"/>
    <property type="project" value="UniProtKB-KW"/>
</dbReference>
<dbReference type="GO" id="GO:0015074">
    <property type="term" value="P:DNA integration"/>
    <property type="evidence" value="ECO:0007669"/>
    <property type="project" value="InterPro"/>
</dbReference>
<dbReference type="STRING" id="1797714.A3D04_01175"/>
<dbReference type="InterPro" id="IPR002104">
    <property type="entry name" value="Integrase_catalytic"/>
</dbReference>
<comment type="similarity">
    <text evidence="1">Belongs to the 'phage' integrase family.</text>
</comment>
<dbReference type="PROSITE" id="PS51898">
    <property type="entry name" value="TYR_RECOMBINASE"/>
    <property type="match status" value="1"/>
</dbReference>
<dbReference type="PANTHER" id="PTHR30349:SF41">
    <property type="entry name" value="INTEGRASE_RECOMBINASE PROTEIN MJ0367-RELATED"/>
    <property type="match status" value="1"/>
</dbReference>
<dbReference type="CDD" id="cd00397">
    <property type="entry name" value="DNA_BRE_C"/>
    <property type="match status" value="1"/>
</dbReference>
<evidence type="ECO:0000256" key="3">
    <source>
        <dbReference type="ARBA" id="ARBA00023172"/>
    </source>
</evidence>
<protein>
    <recommendedName>
        <fullName evidence="4">Tyr recombinase domain-containing protein</fullName>
    </recommendedName>
</protein>
<dbReference type="Pfam" id="PF00589">
    <property type="entry name" value="Phage_integrase"/>
    <property type="match status" value="1"/>
</dbReference>
<comment type="caution">
    <text evidence="5">The sequence shown here is derived from an EMBL/GenBank/DDBJ whole genome shotgun (WGS) entry which is preliminary data.</text>
</comment>
<name>A0A1F5G9U4_9BACT</name>
<dbReference type="SUPFAM" id="SSF56349">
    <property type="entry name" value="DNA breaking-rejoining enzymes"/>
    <property type="match status" value="1"/>
</dbReference>
<keyword evidence="2" id="KW-0238">DNA-binding</keyword>
<feature type="domain" description="Tyr recombinase" evidence="4">
    <location>
        <begin position="127"/>
        <end position="313"/>
    </location>
</feature>
<dbReference type="PANTHER" id="PTHR30349">
    <property type="entry name" value="PHAGE INTEGRASE-RELATED"/>
    <property type="match status" value="1"/>
</dbReference>